<evidence type="ECO:0000313" key="1">
    <source>
        <dbReference type="EMBL" id="KJH45464.1"/>
    </source>
</evidence>
<dbReference type="SUPFAM" id="SSF69989">
    <property type="entry name" value="C-terminal domain of PLC-beta"/>
    <property type="match status" value="1"/>
</dbReference>
<reference evidence="1 2" key="1">
    <citation type="submission" date="2013-11" db="EMBL/GenBank/DDBJ databases">
        <title>Draft genome of the bovine lungworm Dictyocaulus viviparus.</title>
        <authorList>
            <person name="Mitreva M."/>
        </authorList>
    </citation>
    <scope>NUCLEOTIDE SEQUENCE [LARGE SCALE GENOMIC DNA]</scope>
    <source>
        <strain evidence="1 2">HannoverDv2000</strain>
    </source>
</reference>
<evidence type="ECO:0000313" key="2">
    <source>
        <dbReference type="Proteomes" id="UP000053766"/>
    </source>
</evidence>
<dbReference type="OrthoDB" id="269822at2759"/>
<accession>A0A0D8XNT4</accession>
<reference evidence="2" key="2">
    <citation type="journal article" date="2016" name="Sci. Rep.">
        <title>Dictyocaulus viviparus genome, variome and transcriptome elucidate lungworm biology and support future intervention.</title>
        <authorList>
            <person name="McNulty S.N."/>
            <person name="Strube C."/>
            <person name="Rosa B.A."/>
            <person name="Martin J.C."/>
            <person name="Tyagi R."/>
            <person name="Choi Y.J."/>
            <person name="Wang Q."/>
            <person name="Hallsworth Pepin K."/>
            <person name="Zhang X."/>
            <person name="Ozersky P."/>
            <person name="Wilson R.K."/>
            <person name="Sternberg P.W."/>
            <person name="Gasser R.B."/>
            <person name="Mitreva M."/>
        </authorList>
    </citation>
    <scope>NUCLEOTIDE SEQUENCE [LARGE SCALE GENOMIC DNA]</scope>
    <source>
        <strain evidence="2">HannoverDv2000</strain>
    </source>
</reference>
<keyword evidence="2" id="KW-1185">Reference proteome</keyword>
<organism evidence="1 2">
    <name type="scientific">Dictyocaulus viviparus</name>
    <name type="common">Bovine lungworm</name>
    <dbReference type="NCBI Taxonomy" id="29172"/>
    <lineage>
        <taxon>Eukaryota</taxon>
        <taxon>Metazoa</taxon>
        <taxon>Ecdysozoa</taxon>
        <taxon>Nematoda</taxon>
        <taxon>Chromadorea</taxon>
        <taxon>Rhabditida</taxon>
        <taxon>Rhabditina</taxon>
        <taxon>Rhabditomorpha</taxon>
        <taxon>Strongyloidea</taxon>
        <taxon>Metastrongylidae</taxon>
        <taxon>Dictyocaulus</taxon>
    </lineage>
</organism>
<proteinExistence type="predicted"/>
<gene>
    <name evidence="1" type="ORF">DICVIV_08503</name>
</gene>
<name>A0A0D8XNT4_DICVI</name>
<sequence length="180" mass="21727">MSNQASIAPHTPDIPAWIIKMAETERCYEKAKQEAAVELERCRAHIRREFEQRRKQRENSYRAEMDALKHKFDKRLKELEQVQTDLAVNKFRRLSMDQSIRSREEREKKIREMNESSKQVFNTERKRFSIGIEQLLEQKQQEHRDEMNKLAMQEAKAMQRLEEIVAIIQEDDRRVRPTSR</sequence>
<protein>
    <submittedName>
        <fullName evidence="1">Uncharacterized protein</fullName>
    </submittedName>
</protein>
<dbReference type="Proteomes" id="UP000053766">
    <property type="component" value="Unassembled WGS sequence"/>
</dbReference>
<dbReference type="STRING" id="29172.A0A0D8XNT4"/>
<dbReference type="EMBL" id="KN716407">
    <property type="protein sequence ID" value="KJH45464.1"/>
    <property type="molecule type" value="Genomic_DNA"/>
</dbReference>
<dbReference type="AlphaFoldDB" id="A0A0D8XNT4"/>